<evidence type="ECO:0000256" key="3">
    <source>
        <dbReference type="ARBA" id="ARBA00022452"/>
    </source>
</evidence>
<dbReference type="InterPro" id="IPR003423">
    <property type="entry name" value="OMP_efflux"/>
</dbReference>
<dbReference type="GO" id="GO:0015562">
    <property type="term" value="F:efflux transmembrane transporter activity"/>
    <property type="evidence" value="ECO:0007669"/>
    <property type="project" value="InterPro"/>
</dbReference>
<reference evidence="7" key="1">
    <citation type="submission" date="2018-06" db="EMBL/GenBank/DDBJ databases">
        <authorList>
            <person name="Zhirakovskaya E."/>
        </authorList>
    </citation>
    <scope>NUCLEOTIDE SEQUENCE</scope>
</reference>
<dbReference type="SUPFAM" id="SSF56954">
    <property type="entry name" value="Outer membrane efflux proteins (OEP)"/>
    <property type="match status" value="1"/>
</dbReference>
<dbReference type="GO" id="GO:0009279">
    <property type="term" value="C:cell outer membrane"/>
    <property type="evidence" value="ECO:0007669"/>
    <property type="project" value="UniProtKB-SubCell"/>
</dbReference>
<dbReference type="GO" id="GO:0015288">
    <property type="term" value="F:porin activity"/>
    <property type="evidence" value="ECO:0007669"/>
    <property type="project" value="TreeGrafter"/>
</dbReference>
<dbReference type="PANTHER" id="PTHR30026:SF20">
    <property type="entry name" value="OUTER MEMBRANE PROTEIN TOLC"/>
    <property type="match status" value="1"/>
</dbReference>
<evidence type="ECO:0000256" key="4">
    <source>
        <dbReference type="ARBA" id="ARBA00022692"/>
    </source>
</evidence>
<keyword evidence="4" id="KW-0812">Transmembrane</keyword>
<dbReference type="Pfam" id="PF02321">
    <property type="entry name" value="OEP"/>
    <property type="match status" value="2"/>
</dbReference>
<accession>A0A3B1CAA0</accession>
<evidence type="ECO:0000256" key="5">
    <source>
        <dbReference type="ARBA" id="ARBA00023136"/>
    </source>
</evidence>
<keyword evidence="2" id="KW-0813">Transport</keyword>
<keyword evidence="6" id="KW-0998">Cell outer membrane</keyword>
<evidence type="ECO:0000256" key="2">
    <source>
        <dbReference type="ARBA" id="ARBA00022448"/>
    </source>
</evidence>
<organism evidence="7">
    <name type="scientific">hydrothermal vent metagenome</name>
    <dbReference type="NCBI Taxonomy" id="652676"/>
    <lineage>
        <taxon>unclassified sequences</taxon>
        <taxon>metagenomes</taxon>
        <taxon>ecological metagenomes</taxon>
    </lineage>
</organism>
<evidence type="ECO:0000313" key="7">
    <source>
        <dbReference type="EMBL" id="VAX20828.1"/>
    </source>
</evidence>
<dbReference type="GO" id="GO:1990281">
    <property type="term" value="C:efflux pump complex"/>
    <property type="evidence" value="ECO:0007669"/>
    <property type="project" value="TreeGrafter"/>
</dbReference>
<name>A0A3B1CAA0_9ZZZZ</name>
<protein>
    <recommendedName>
        <fullName evidence="8">Outer membrane efflux protein</fullName>
    </recommendedName>
</protein>
<evidence type="ECO:0000256" key="1">
    <source>
        <dbReference type="ARBA" id="ARBA00004442"/>
    </source>
</evidence>
<proteinExistence type="predicted"/>
<comment type="subcellular location">
    <subcellularLocation>
        <location evidence="1">Cell outer membrane</location>
    </subcellularLocation>
</comment>
<evidence type="ECO:0008006" key="8">
    <source>
        <dbReference type="Google" id="ProtNLM"/>
    </source>
</evidence>
<gene>
    <name evidence="7" type="ORF">MNBD_NITROSPINAE02-1444</name>
</gene>
<sequence>MENIPDMISTAARLPVIVWTITLALFFGTVALAEEGHGQQAILKIDLPMAIQMALDQNSDFAIARLKKAGAEKIKNEATGNALPDLELFGTYRYEGNVQQYEIAPGQKLQFQPDNNYLYGASFDQWIFSGSVFAGLRGVKHLVAAAEHNVLAARNSMLANVKINFYNVHYTKDLIRANEESVTQLTKHLEDSKARKEVGLGTDYDTMRFETQLANVIPRLIQAKNNHDRAIVSLLESLGLNPLQKVEIQGGLVFKPMSIKLEKAIENAMEIRAELAAARENILLTKEYTNAAKGDLWPTLKAFGAYTHANSNLTETGDFTWRREWNVGLKLEMNLFDGWERSSRVDQRKVDEEIAAIEKNKAVRSVLVEVKTSYDELLRARELVESQIKSISYAEESYRIIKERRKEGMATQLELLDAQVALTGAKINHSRSLFEYSLAKIRLERSMGMVNAGE</sequence>
<dbReference type="EMBL" id="UOGE01000062">
    <property type="protein sequence ID" value="VAX20828.1"/>
    <property type="molecule type" value="Genomic_DNA"/>
</dbReference>
<keyword evidence="3" id="KW-1134">Transmembrane beta strand</keyword>
<keyword evidence="5" id="KW-0472">Membrane</keyword>
<dbReference type="Gene3D" id="1.20.1600.10">
    <property type="entry name" value="Outer membrane efflux proteins (OEP)"/>
    <property type="match status" value="1"/>
</dbReference>
<dbReference type="AlphaFoldDB" id="A0A3B1CAA0"/>
<evidence type="ECO:0000256" key="6">
    <source>
        <dbReference type="ARBA" id="ARBA00023237"/>
    </source>
</evidence>
<dbReference type="InterPro" id="IPR051906">
    <property type="entry name" value="TolC-like"/>
</dbReference>
<dbReference type="PANTHER" id="PTHR30026">
    <property type="entry name" value="OUTER MEMBRANE PROTEIN TOLC"/>
    <property type="match status" value="1"/>
</dbReference>